<dbReference type="InterPro" id="IPR038670">
    <property type="entry name" value="HslJ-like_sf"/>
</dbReference>
<comment type="caution">
    <text evidence="2">The sequence shown here is derived from an EMBL/GenBank/DDBJ whole genome shotgun (WGS) entry which is preliminary data.</text>
</comment>
<dbReference type="InterPro" id="IPR036058">
    <property type="entry name" value="Kazal_dom_sf"/>
</dbReference>
<dbReference type="Gene3D" id="2.40.128.270">
    <property type="match status" value="1"/>
</dbReference>
<proteinExistence type="predicted"/>
<dbReference type="EMBL" id="JALLPB020000654">
    <property type="protein sequence ID" value="KAL3807257.1"/>
    <property type="molecule type" value="Genomic_DNA"/>
</dbReference>
<dbReference type="Pfam" id="PF03724">
    <property type="entry name" value="META"/>
    <property type="match status" value="1"/>
</dbReference>
<evidence type="ECO:0000259" key="1">
    <source>
        <dbReference type="PROSITE" id="PS51465"/>
    </source>
</evidence>
<dbReference type="SUPFAM" id="SSF100895">
    <property type="entry name" value="Kazal-type serine protease inhibitors"/>
    <property type="match status" value="1"/>
</dbReference>
<dbReference type="InterPro" id="IPR005184">
    <property type="entry name" value="DUF306_Meta_HslJ"/>
</dbReference>
<dbReference type="InterPro" id="IPR002350">
    <property type="entry name" value="Kazal_dom"/>
</dbReference>
<protein>
    <recommendedName>
        <fullName evidence="1">Kazal-like domain-containing protein</fullName>
    </recommendedName>
</protein>
<feature type="domain" description="Kazal-like" evidence="1">
    <location>
        <begin position="46"/>
        <end position="95"/>
    </location>
</feature>
<dbReference type="Proteomes" id="UP001530377">
    <property type="component" value="Unassembled WGS sequence"/>
</dbReference>
<evidence type="ECO:0000313" key="3">
    <source>
        <dbReference type="Proteomes" id="UP001530377"/>
    </source>
</evidence>
<dbReference type="Pfam" id="PF00050">
    <property type="entry name" value="Kazal_1"/>
    <property type="match status" value="1"/>
</dbReference>
<reference evidence="2 3" key="1">
    <citation type="submission" date="2024-10" db="EMBL/GenBank/DDBJ databases">
        <title>Updated reference genomes for cyclostephanoid diatoms.</title>
        <authorList>
            <person name="Roberts W.R."/>
            <person name="Alverson A.J."/>
        </authorList>
    </citation>
    <scope>NUCLEOTIDE SEQUENCE [LARGE SCALE GENOMIC DNA]</scope>
    <source>
        <strain evidence="2 3">AJA228-03</strain>
    </source>
</reference>
<accession>A0ABD3R446</accession>
<keyword evidence="3" id="KW-1185">Reference proteome</keyword>
<dbReference type="PROSITE" id="PS51465">
    <property type="entry name" value="KAZAL_2"/>
    <property type="match status" value="1"/>
</dbReference>
<organism evidence="2 3">
    <name type="scientific">Cyclostephanos tholiformis</name>
    <dbReference type="NCBI Taxonomy" id="382380"/>
    <lineage>
        <taxon>Eukaryota</taxon>
        <taxon>Sar</taxon>
        <taxon>Stramenopiles</taxon>
        <taxon>Ochrophyta</taxon>
        <taxon>Bacillariophyta</taxon>
        <taxon>Coscinodiscophyceae</taxon>
        <taxon>Thalassiosirophycidae</taxon>
        <taxon>Stephanodiscales</taxon>
        <taxon>Stephanodiscaceae</taxon>
        <taxon>Cyclostephanos</taxon>
    </lineage>
</organism>
<name>A0ABD3R446_9STRA</name>
<evidence type="ECO:0000313" key="2">
    <source>
        <dbReference type="EMBL" id="KAL3807257.1"/>
    </source>
</evidence>
<dbReference type="AlphaFoldDB" id="A0ABD3R446"/>
<dbReference type="Gene3D" id="3.30.60.30">
    <property type="match status" value="1"/>
</dbReference>
<gene>
    <name evidence="2" type="ORF">ACHAXA_004633</name>
</gene>
<sequence>MRENSSVRRLRRLQESSTRCNIDPAGATSGCSLGQFCQKDIGECRTKNFGSCELKPQVCPMMFMPVCGCDGQTYENSCTASAAGTSVSYTGECMIEVGVEKESKTEDDGIAQSMSMSMPISNAEMPMGSMNFSYEEPSSPQDDLIGTSWIAQKIALDADITTPMSLEFDLESGMIHGNTGCNHYRGKLNNWTDDSFSTAGEFITSRMYCDGLMEQESDYLSFLKDKTFFYKIVDTAEHVELVWFDHLPSSDSESETIIAQFVSGTFEEPQ</sequence>